<gene>
    <name evidence="1" type="ORF">CPter291_3735</name>
</gene>
<organism evidence="1 2">
    <name type="scientific">Collimonas pratensis</name>
    <dbReference type="NCBI Taxonomy" id="279113"/>
    <lineage>
        <taxon>Bacteria</taxon>
        <taxon>Pseudomonadati</taxon>
        <taxon>Pseudomonadota</taxon>
        <taxon>Betaproteobacteria</taxon>
        <taxon>Burkholderiales</taxon>
        <taxon>Oxalobacteraceae</taxon>
        <taxon>Collimonas</taxon>
    </lineage>
</organism>
<sequence>MVDWEVMSEFLRFDQRHDQIHQQRDGDYRAEYIKRVH</sequence>
<evidence type="ECO:0000313" key="2">
    <source>
        <dbReference type="Proteomes" id="UP000074914"/>
    </source>
</evidence>
<dbReference type="EMBL" id="CP013236">
    <property type="protein sequence ID" value="AMP15968.1"/>
    <property type="molecule type" value="Genomic_DNA"/>
</dbReference>
<name>A0ABN4MFH0_9BURK</name>
<protein>
    <submittedName>
        <fullName evidence="1">Uncharacterized protein</fullName>
    </submittedName>
</protein>
<keyword evidence="2" id="KW-1185">Reference proteome</keyword>
<dbReference type="Proteomes" id="UP000074914">
    <property type="component" value="Chromosome"/>
</dbReference>
<reference evidence="1 2" key="1">
    <citation type="submission" date="2015-11" db="EMBL/GenBank/DDBJ databases">
        <title>Exploring the genomic traits of fungus-feeding bacterial genus Collimonas.</title>
        <authorList>
            <person name="Song C."/>
            <person name="Schmidt R."/>
            <person name="de Jager V."/>
            <person name="Krzyzanowska D."/>
            <person name="Jongedijk E."/>
            <person name="Cankar K."/>
            <person name="Beekwilder J."/>
            <person name="van Veen A."/>
            <person name="de Boer W."/>
            <person name="van Veen J.A."/>
            <person name="Garbeva P."/>
        </authorList>
    </citation>
    <scope>NUCLEOTIDE SEQUENCE [LARGE SCALE GENOMIC DNA]</scope>
    <source>
        <strain evidence="1 2">Ter291</strain>
    </source>
</reference>
<evidence type="ECO:0000313" key="1">
    <source>
        <dbReference type="EMBL" id="AMP15968.1"/>
    </source>
</evidence>
<proteinExistence type="predicted"/>
<accession>A0ABN4MFH0</accession>